<feature type="compositionally biased region" description="Basic and acidic residues" evidence="8">
    <location>
        <begin position="694"/>
        <end position="717"/>
    </location>
</feature>
<evidence type="ECO:0000256" key="1">
    <source>
        <dbReference type="ARBA" id="ARBA00004141"/>
    </source>
</evidence>
<reference evidence="11" key="1">
    <citation type="journal article" date="2021" name="Nat. Commun.">
        <title>Genetic determinants of endophytism in the Arabidopsis root mycobiome.</title>
        <authorList>
            <person name="Mesny F."/>
            <person name="Miyauchi S."/>
            <person name="Thiergart T."/>
            <person name="Pickel B."/>
            <person name="Atanasova L."/>
            <person name="Karlsson M."/>
            <person name="Huettel B."/>
            <person name="Barry K.W."/>
            <person name="Haridas S."/>
            <person name="Chen C."/>
            <person name="Bauer D."/>
            <person name="Andreopoulos W."/>
            <person name="Pangilinan J."/>
            <person name="LaButti K."/>
            <person name="Riley R."/>
            <person name="Lipzen A."/>
            <person name="Clum A."/>
            <person name="Drula E."/>
            <person name="Henrissat B."/>
            <person name="Kohler A."/>
            <person name="Grigoriev I.V."/>
            <person name="Martin F.M."/>
            <person name="Hacquard S."/>
        </authorList>
    </citation>
    <scope>NUCLEOTIDE SEQUENCE</scope>
    <source>
        <strain evidence="11">MPI-CAGE-AT-0016</strain>
    </source>
</reference>
<evidence type="ECO:0000256" key="4">
    <source>
        <dbReference type="ARBA" id="ARBA00022989"/>
    </source>
</evidence>
<feature type="compositionally biased region" description="Basic and acidic residues" evidence="8">
    <location>
        <begin position="543"/>
        <end position="565"/>
    </location>
</feature>
<comment type="caution">
    <text evidence="11">The sequence shown here is derived from an EMBL/GenBank/DDBJ whole genome shotgun (WGS) entry which is preliminary data.</text>
</comment>
<feature type="compositionally biased region" description="Polar residues" evidence="8">
    <location>
        <begin position="683"/>
        <end position="692"/>
    </location>
</feature>
<dbReference type="GO" id="GO:0030322">
    <property type="term" value="P:stabilization of membrane potential"/>
    <property type="evidence" value="ECO:0007669"/>
    <property type="project" value="TreeGrafter"/>
</dbReference>
<dbReference type="Gene3D" id="1.10.287.70">
    <property type="match status" value="2"/>
</dbReference>
<evidence type="ECO:0000256" key="2">
    <source>
        <dbReference type="ARBA" id="ARBA00022448"/>
    </source>
</evidence>
<feature type="compositionally biased region" description="Basic residues" evidence="8">
    <location>
        <begin position="651"/>
        <end position="672"/>
    </location>
</feature>
<keyword evidence="3 9" id="KW-0812">Transmembrane</keyword>
<feature type="transmembrane region" description="Helical" evidence="9">
    <location>
        <begin position="209"/>
        <end position="226"/>
    </location>
</feature>
<feature type="domain" description="Potassium channel" evidence="10">
    <location>
        <begin position="211"/>
        <end position="283"/>
    </location>
</feature>
<evidence type="ECO:0000313" key="12">
    <source>
        <dbReference type="Proteomes" id="UP000813385"/>
    </source>
</evidence>
<protein>
    <submittedName>
        <fullName evidence="11">Ion channel protein</fullName>
    </submittedName>
</protein>
<dbReference type="AlphaFoldDB" id="A0A8K0WY21"/>
<feature type="domain" description="Potassium channel" evidence="10">
    <location>
        <begin position="370"/>
        <end position="445"/>
    </location>
</feature>
<feature type="compositionally biased region" description="Basic and acidic residues" evidence="8">
    <location>
        <begin position="10"/>
        <end position="30"/>
    </location>
</feature>
<keyword evidence="7" id="KW-0407">Ion channel</keyword>
<feature type="transmembrane region" description="Helical" evidence="9">
    <location>
        <begin position="261"/>
        <end position="284"/>
    </location>
</feature>
<feature type="transmembrane region" description="Helical" evidence="9">
    <location>
        <begin position="90"/>
        <end position="113"/>
    </location>
</feature>
<organism evidence="11 12">
    <name type="scientific">Plectosphaerella cucumerina</name>
    <dbReference type="NCBI Taxonomy" id="40658"/>
    <lineage>
        <taxon>Eukaryota</taxon>
        <taxon>Fungi</taxon>
        <taxon>Dikarya</taxon>
        <taxon>Ascomycota</taxon>
        <taxon>Pezizomycotina</taxon>
        <taxon>Sordariomycetes</taxon>
        <taxon>Hypocreomycetidae</taxon>
        <taxon>Glomerellales</taxon>
        <taxon>Plectosphaerellaceae</taxon>
        <taxon>Plectosphaerella</taxon>
    </lineage>
</organism>
<evidence type="ECO:0000259" key="10">
    <source>
        <dbReference type="Pfam" id="PF07885"/>
    </source>
</evidence>
<dbReference type="GO" id="GO:0015271">
    <property type="term" value="F:outward rectifier potassium channel activity"/>
    <property type="evidence" value="ECO:0007669"/>
    <property type="project" value="TreeGrafter"/>
</dbReference>
<keyword evidence="2" id="KW-0813">Transport</keyword>
<keyword evidence="4 9" id="KW-1133">Transmembrane helix</keyword>
<proteinExistence type="predicted"/>
<dbReference type="Proteomes" id="UP000813385">
    <property type="component" value="Unassembled WGS sequence"/>
</dbReference>
<comment type="subcellular location">
    <subcellularLocation>
        <location evidence="1">Membrane</location>
        <topology evidence="1">Multi-pass membrane protein</topology>
    </subcellularLocation>
</comment>
<feature type="region of interest" description="Disordered" evidence="8">
    <location>
        <begin position="651"/>
        <end position="717"/>
    </location>
</feature>
<gene>
    <name evidence="11" type="ORF">B0T11DRAFT_290969</name>
</gene>
<sequence>MNDADLGDNIEERVAQMEDQKTDGKRFENDDTHMSPARWWFASSAFPMLAGTFGPMASAFSICSLCRPWRQIFRDGATIQNAPPLPDPEWLLIVNGIQLAIALVSNVFLLLNMTRRVRFSIAQPITIIGWYLSSIALFCLVATATAGPLRIRPGQHIVWSQAFYYGLFAAILYFIDASLMVVTVYGAWTNHYSKDFQLTSSQRTLMMQTIMYLFYLLVGALVFSKIEDWAYLDGVYWANQTLFTVGYGDFPINYNLSRALLIPYVLIGVITLGLLIGSIRSLILERGRKRLDIRMVEKQRRKLVRTMTTKGRDEILEPIREPYLSRSNTRDLQMDEYERRRAEFLLMRKIQARSTTRRRWMAVAVSTSVWLVLWLVGAAIFQHVEYPYQQWTYFDGFYFAFVTLLTLGYGDRTPISPAGKSFYVLWTMLALPTMTIMISNAGDTVVLAIKNATLDLGSITILPGDRGVVDGLKRMIRRLSFGKFFPDAGGEVDADGDDIMVLPPGFLGAARQREISQDDLAGSEDGRGGGGQHEGNGQGVTSSRHDPESGRGQEILRLRGTRTEQSRPSVVSRPSETFSTRVRRSLATVRDPRAPLPSSPSDYHYLLAAEIASVSRDVKRKDPRRYTFAEWAWYLKLVGEDEADPYTHRKARPHVHAPKKRGSIAKQLTHRSSKAEKGDAQHPRTTSVNGSADDTAREHEANGEGDHAEGDNSGDLDRFVAEGDRWSWVGSRSPLMGSMEESEWILEKLTQKLMHELERARHG</sequence>
<dbReference type="GO" id="GO:0022841">
    <property type="term" value="F:potassium ion leak channel activity"/>
    <property type="evidence" value="ECO:0007669"/>
    <property type="project" value="TreeGrafter"/>
</dbReference>
<accession>A0A8K0WY21</accession>
<dbReference type="EMBL" id="JAGPXD010000007">
    <property type="protein sequence ID" value="KAH7347193.1"/>
    <property type="molecule type" value="Genomic_DNA"/>
</dbReference>
<evidence type="ECO:0000256" key="7">
    <source>
        <dbReference type="ARBA" id="ARBA00023303"/>
    </source>
</evidence>
<feature type="transmembrane region" description="Helical" evidence="9">
    <location>
        <begin position="393"/>
        <end position="410"/>
    </location>
</feature>
<dbReference type="GO" id="GO:0005886">
    <property type="term" value="C:plasma membrane"/>
    <property type="evidence" value="ECO:0007669"/>
    <property type="project" value="TreeGrafter"/>
</dbReference>
<feature type="compositionally biased region" description="Polar residues" evidence="8">
    <location>
        <begin position="566"/>
        <end position="580"/>
    </location>
</feature>
<dbReference type="Pfam" id="PF07885">
    <property type="entry name" value="Ion_trans_2"/>
    <property type="match status" value="2"/>
</dbReference>
<evidence type="ECO:0000313" key="11">
    <source>
        <dbReference type="EMBL" id="KAH7347193.1"/>
    </source>
</evidence>
<dbReference type="PANTHER" id="PTHR11003:SF301">
    <property type="entry name" value="POTASSIUM CHANNEL PROTEIN"/>
    <property type="match status" value="1"/>
</dbReference>
<keyword evidence="5" id="KW-0406">Ion transport</keyword>
<feature type="compositionally biased region" description="Basic and acidic residues" evidence="8">
    <location>
        <begin position="673"/>
        <end position="682"/>
    </location>
</feature>
<feature type="transmembrane region" description="Helical" evidence="9">
    <location>
        <begin position="163"/>
        <end position="188"/>
    </location>
</feature>
<evidence type="ECO:0000256" key="9">
    <source>
        <dbReference type="SAM" id="Phobius"/>
    </source>
</evidence>
<feature type="transmembrane region" description="Helical" evidence="9">
    <location>
        <begin position="422"/>
        <end position="442"/>
    </location>
</feature>
<dbReference type="SUPFAM" id="SSF81324">
    <property type="entry name" value="Voltage-gated potassium channels"/>
    <property type="match status" value="2"/>
</dbReference>
<name>A0A8K0WY21_9PEZI</name>
<feature type="transmembrane region" description="Helical" evidence="9">
    <location>
        <begin position="125"/>
        <end position="151"/>
    </location>
</feature>
<feature type="region of interest" description="Disordered" evidence="8">
    <location>
        <begin position="520"/>
        <end position="582"/>
    </location>
</feature>
<evidence type="ECO:0000256" key="8">
    <source>
        <dbReference type="SAM" id="MobiDB-lite"/>
    </source>
</evidence>
<keyword evidence="6 9" id="KW-0472">Membrane</keyword>
<evidence type="ECO:0000256" key="5">
    <source>
        <dbReference type="ARBA" id="ARBA00023065"/>
    </source>
</evidence>
<feature type="region of interest" description="Disordered" evidence="8">
    <location>
        <begin position="1"/>
        <end position="30"/>
    </location>
</feature>
<feature type="compositionally biased region" description="Gly residues" evidence="8">
    <location>
        <begin position="528"/>
        <end position="538"/>
    </location>
</feature>
<feature type="transmembrane region" description="Helical" evidence="9">
    <location>
        <begin position="360"/>
        <end position="381"/>
    </location>
</feature>
<evidence type="ECO:0000256" key="6">
    <source>
        <dbReference type="ARBA" id="ARBA00023136"/>
    </source>
</evidence>
<dbReference type="OrthoDB" id="297496at2759"/>
<keyword evidence="12" id="KW-1185">Reference proteome</keyword>
<evidence type="ECO:0000256" key="3">
    <source>
        <dbReference type="ARBA" id="ARBA00022692"/>
    </source>
</evidence>
<dbReference type="InterPro" id="IPR003280">
    <property type="entry name" value="2pore_dom_K_chnl"/>
</dbReference>
<dbReference type="InterPro" id="IPR013099">
    <property type="entry name" value="K_chnl_dom"/>
</dbReference>
<dbReference type="PANTHER" id="PTHR11003">
    <property type="entry name" value="POTASSIUM CHANNEL, SUBFAMILY K"/>
    <property type="match status" value="1"/>
</dbReference>